<accession>A0A6M5YH69</accession>
<proteinExistence type="predicted"/>
<sequence length="102" mass="11007">MRDRATDELVRIGNPAVEVVRGLTSSGPSDEARYRARFILRKLNAHTPPVTEAGRMARVVRVLERAGTVEARALMGTLAEGEFGFATASEAKAAVARMAKKP</sequence>
<gene>
    <name evidence="1" type="ORF">FTUN_0090</name>
</gene>
<protein>
    <submittedName>
        <fullName evidence="1">Uncharacterized protein</fullName>
    </submittedName>
</protein>
<dbReference type="EMBL" id="CP053452">
    <property type="protein sequence ID" value="QJW92593.1"/>
    <property type="molecule type" value="Genomic_DNA"/>
</dbReference>
<dbReference type="RefSeq" id="WP_171468956.1">
    <property type="nucleotide sequence ID" value="NZ_CP053452.2"/>
</dbReference>
<evidence type="ECO:0000313" key="2">
    <source>
        <dbReference type="Proteomes" id="UP000503447"/>
    </source>
</evidence>
<evidence type="ECO:0000313" key="1">
    <source>
        <dbReference type="EMBL" id="QJW92593.1"/>
    </source>
</evidence>
<organism evidence="1 2">
    <name type="scientific">Frigoriglobus tundricola</name>
    <dbReference type="NCBI Taxonomy" id="2774151"/>
    <lineage>
        <taxon>Bacteria</taxon>
        <taxon>Pseudomonadati</taxon>
        <taxon>Planctomycetota</taxon>
        <taxon>Planctomycetia</taxon>
        <taxon>Gemmatales</taxon>
        <taxon>Gemmataceae</taxon>
        <taxon>Frigoriglobus</taxon>
    </lineage>
</organism>
<dbReference type="AlphaFoldDB" id="A0A6M5YH69"/>
<name>A0A6M5YH69_9BACT</name>
<dbReference type="KEGG" id="ftj:FTUN_0090"/>
<reference evidence="2" key="1">
    <citation type="submission" date="2020-05" db="EMBL/GenBank/DDBJ databases">
        <title>Frigoriglobus tundricola gen. nov., sp. nov., a psychrotolerant cellulolytic planctomycete of the family Gemmataceae with two divergent copies of 16S rRNA gene.</title>
        <authorList>
            <person name="Kulichevskaya I.S."/>
            <person name="Ivanova A.A."/>
            <person name="Naumoff D.G."/>
            <person name="Beletsky A.V."/>
            <person name="Rijpstra W.I.C."/>
            <person name="Sinninghe Damste J.S."/>
            <person name="Mardanov A.V."/>
            <person name="Ravin N.V."/>
            <person name="Dedysh S.N."/>
        </authorList>
    </citation>
    <scope>NUCLEOTIDE SEQUENCE [LARGE SCALE GENOMIC DNA]</scope>
    <source>
        <strain evidence="2">PL17</strain>
    </source>
</reference>
<keyword evidence="2" id="KW-1185">Reference proteome</keyword>
<dbReference type="Proteomes" id="UP000503447">
    <property type="component" value="Chromosome"/>
</dbReference>